<accession>A0ABS8YFD6</accession>
<evidence type="ECO:0000313" key="1">
    <source>
        <dbReference type="EMBL" id="MCE5168219.1"/>
    </source>
</evidence>
<protein>
    <submittedName>
        <fullName evidence="1">Uncharacterized protein</fullName>
    </submittedName>
</protein>
<reference evidence="1 2" key="1">
    <citation type="submission" date="2021-11" db="EMBL/GenBank/DDBJ databases">
        <title>Draft genome sequence of Paenibacillus profundus YoMME, a new Gram-positive bacteria with exoelectrogenic properties.</title>
        <authorList>
            <person name="Hubenova Y."/>
            <person name="Hubenova E."/>
            <person name="Manasiev Y."/>
            <person name="Peykov S."/>
            <person name="Mitov M."/>
        </authorList>
    </citation>
    <scope>NUCLEOTIDE SEQUENCE [LARGE SCALE GENOMIC DNA]</scope>
    <source>
        <strain evidence="1 2">YoMME</strain>
    </source>
</reference>
<evidence type="ECO:0000313" key="2">
    <source>
        <dbReference type="Proteomes" id="UP001199916"/>
    </source>
</evidence>
<dbReference type="EMBL" id="JAJNBZ010000001">
    <property type="protein sequence ID" value="MCE5168219.1"/>
    <property type="molecule type" value="Genomic_DNA"/>
</dbReference>
<name>A0ABS8YFD6_9BACL</name>
<comment type="caution">
    <text evidence="1">The sequence shown here is derived from an EMBL/GenBank/DDBJ whole genome shotgun (WGS) entry which is preliminary data.</text>
</comment>
<sequence length="46" mass="5303">MNHQFDYRMEKALTEALVTKIEKSIWKPASRNSQGEMVLLPNRGLA</sequence>
<keyword evidence="2" id="KW-1185">Reference proteome</keyword>
<dbReference type="RefSeq" id="WP_233695527.1">
    <property type="nucleotide sequence ID" value="NZ_JAJNBZ010000001.1"/>
</dbReference>
<organism evidence="1 2">
    <name type="scientific">Paenibacillus profundus</name>
    <dbReference type="NCBI Taxonomy" id="1173085"/>
    <lineage>
        <taxon>Bacteria</taxon>
        <taxon>Bacillati</taxon>
        <taxon>Bacillota</taxon>
        <taxon>Bacilli</taxon>
        <taxon>Bacillales</taxon>
        <taxon>Paenibacillaceae</taxon>
        <taxon>Paenibacillus</taxon>
    </lineage>
</organism>
<proteinExistence type="predicted"/>
<dbReference type="Proteomes" id="UP001199916">
    <property type="component" value="Unassembled WGS sequence"/>
</dbReference>
<gene>
    <name evidence="1" type="ORF">LQV63_02635</name>
</gene>